<keyword evidence="5" id="KW-1185">Reference proteome</keyword>
<comment type="caution">
    <text evidence="4">The sequence shown here is derived from an EMBL/GenBank/DDBJ whole genome shotgun (WGS) entry which is preliminary data.</text>
</comment>
<dbReference type="Pfam" id="PF01476">
    <property type="entry name" value="LysM"/>
    <property type="match status" value="1"/>
</dbReference>
<dbReference type="PROSITE" id="PS51782">
    <property type="entry name" value="LYSM"/>
    <property type="match status" value="1"/>
</dbReference>
<organism evidence="4 5">
    <name type="scientific">Luteimonas salinilitoris</name>
    <dbReference type="NCBI Taxonomy" id="3237697"/>
    <lineage>
        <taxon>Bacteria</taxon>
        <taxon>Pseudomonadati</taxon>
        <taxon>Pseudomonadota</taxon>
        <taxon>Gammaproteobacteria</taxon>
        <taxon>Lysobacterales</taxon>
        <taxon>Lysobacteraceae</taxon>
        <taxon>Luteimonas</taxon>
    </lineage>
</organism>
<dbReference type="CDD" id="cd00118">
    <property type="entry name" value="LysM"/>
    <property type="match status" value="1"/>
</dbReference>
<accession>A0ABV4HU33</accession>
<reference evidence="4 5" key="1">
    <citation type="submission" date="2024-07" db="EMBL/GenBank/DDBJ databases">
        <title>Luteimonas salilacus sp. nov., isolated from the shore soil of Salt Lake in Tibet of China.</title>
        <authorList>
            <person name="Zhang X."/>
            <person name="Li A."/>
        </authorList>
    </citation>
    <scope>NUCLEOTIDE SEQUENCE [LARGE SCALE GENOMIC DNA]</scope>
    <source>
        <strain evidence="4 5">B3-2-R+30</strain>
    </source>
</reference>
<gene>
    <name evidence="4" type="ORF">AB6713_16875</name>
</gene>
<proteinExistence type="predicted"/>
<evidence type="ECO:0000313" key="4">
    <source>
        <dbReference type="EMBL" id="MEZ0476272.1"/>
    </source>
</evidence>
<dbReference type="RefSeq" id="WP_370563433.1">
    <property type="nucleotide sequence ID" value="NZ_JBFWIB010000004.1"/>
</dbReference>
<dbReference type="Gene3D" id="3.10.350.10">
    <property type="entry name" value="LysM domain"/>
    <property type="match status" value="1"/>
</dbReference>
<dbReference type="InterPro" id="IPR036779">
    <property type="entry name" value="LysM_dom_sf"/>
</dbReference>
<keyword evidence="2" id="KW-1133">Transmembrane helix</keyword>
<evidence type="ECO:0000256" key="2">
    <source>
        <dbReference type="SAM" id="Phobius"/>
    </source>
</evidence>
<evidence type="ECO:0000313" key="5">
    <source>
        <dbReference type="Proteomes" id="UP001566331"/>
    </source>
</evidence>
<dbReference type="Proteomes" id="UP001566331">
    <property type="component" value="Unassembled WGS sequence"/>
</dbReference>
<keyword evidence="2" id="KW-0812">Transmembrane</keyword>
<feature type="transmembrane region" description="Helical" evidence="2">
    <location>
        <begin position="870"/>
        <end position="893"/>
    </location>
</feature>
<protein>
    <submittedName>
        <fullName evidence="4">LysM peptidoglycan-binding domain-containing protein</fullName>
    </submittedName>
</protein>
<feature type="compositionally biased region" description="Pro residues" evidence="1">
    <location>
        <begin position="12"/>
        <end position="24"/>
    </location>
</feature>
<keyword evidence="2" id="KW-0472">Membrane</keyword>
<feature type="region of interest" description="Disordered" evidence="1">
    <location>
        <begin position="1"/>
        <end position="28"/>
    </location>
</feature>
<sequence length="1038" mass="108000">MAQLIDDRTVYIPPPPPPAPPPPATHTVREGETLTSIADDYRTTPQAILDINPQVRSPELLPVGEELNLPPPSVDPEVTRAVDGIIADDATPEQKNEAYLAVQEHVDQAGGIGGQGVEPSALPGQSLRILDQAGIPTAIDPRVAAAVDAVADPGANVDQAVSGYQALQAYVDRVGGIGDQGIIEEALPRQAAQLLKDAGLPAAVRPEVAAAVDPLLPKDVSLADRAAAYSTVEAYVDQVGGVGDAGITAEALPGRAMQLLVDGGHATRFDPEVISTVDRIAGSAATDRQKLDAYDTVQRYVDRVGGVGDQGITAEALPRRAAELLRDGEMPLDTEVAAGDSTQDIVIAAQAGTDPAQRLQILGEGYAEADAATRQALLADPTARSIISDAADWATEPLDKPPENGDGDAVPALNAAQRLDTLTENLDSDLAGALLKGTVPAFEAYALNDRGGPIGPEGMATLLTVMDRARGSADGDEAIQLIAERTGFGDINAINNHLAQGGSPDYALAVGASRDIVIDGVQQFAGGELNDKVEAYIQETEELNWLVANHGGSMTPEQLQQAIDDYIASKGPDWEQKLEGMQEEIAQDGIKLQQQIDALQQAGGYDDTITALLDDPENQLALSTALGRHPEIATDTRLKDYALYAKVSEGGRKLLGEVANSYVKANVLPDLQGANPANPASMQRAEAALARLDSSALATAYGVDKAKLQQAVGELKQALPTAGDTPEAANARLEKLNQNLQGIDGFEKSTGIGQLFRAAGVATTSFAFLNSTAHAFGEPGSYANWLKAGADTFGLTQKTADFLVARGADGTTTRALGSALAGKIATGVTAVADFALGLKAAAEGDYATAALWGVSAAGGALTLASGAGLIGAWGGPVGIALVALAAVGIGLVANVNESNKHDNATSAEFLQQAGFTPEVADALVDQSGDGHSPVPLLAKYAELKGYDLTDAQQRQQFVDWVNDMPMERLEHLRSWMHHTLDDFGGDVSSFGSDTTVHIPTTTITSGGYPATVWAHGPYTVGEFDAFVEEYGGTPLPHA</sequence>
<dbReference type="InterPro" id="IPR018392">
    <property type="entry name" value="LysM"/>
</dbReference>
<dbReference type="SUPFAM" id="SSF54106">
    <property type="entry name" value="LysM domain"/>
    <property type="match status" value="1"/>
</dbReference>
<evidence type="ECO:0000256" key="1">
    <source>
        <dbReference type="SAM" id="MobiDB-lite"/>
    </source>
</evidence>
<name>A0ABV4HU33_9GAMM</name>
<feature type="domain" description="LysM" evidence="3">
    <location>
        <begin position="24"/>
        <end position="69"/>
    </location>
</feature>
<evidence type="ECO:0000259" key="3">
    <source>
        <dbReference type="PROSITE" id="PS51782"/>
    </source>
</evidence>
<dbReference type="EMBL" id="JBFWIC010000031">
    <property type="protein sequence ID" value="MEZ0476272.1"/>
    <property type="molecule type" value="Genomic_DNA"/>
</dbReference>
<dbReference type="SMART" id="SM00257">
    <property type="entry name" value="LysM"/>
    <property type="match status" value="1"/>
</dbReference>